<evidence type="ECO:0008006" key="3">
    <source>
        <dbReference type="Google" id="ProtNLM"/>
    </source>
</evidence>
<dbReference type="InterPro" id="IPR005230">
    <property type="entry name" value="TraB_bac"/>
</dbReference>
<dbReference type="PANTHER" id="PTHR21530">
    <property type="entry name" value="PHEROMONE SHUTDOWN PROTEIN"/>
    <property type="match status" value="1"/>
</dbReference>
<dbReference type="InterPro" id="IPR002816">
    <property type="entry name" value="TraB/PrgY/GumN_fam"/>
</dbReference>
<dbReference type="PANTHER" id="PTHR21530:SF7">
    <property type="entry name" value="TRAB DOMAIN-CONTAINING PROTEIN"/>
    <property type="match status" value="1"/>
</dbReference>
<gene>
    <name evidence="1" type="ORF">APZ16_06325</name>
</gene>
<accession>A0A147JWV9</accession>
<dbReference type="CDD" id="cd14726">
    <property type="entry name" value="TraB_PrgY-like"/>
    <property type="match status" value="1"/>
</dbReference>
<evidence type="ECO:0000313" key="2">
    <source>
        <dbReference type="Proteomes" id="UP000074294"/>
    </source>
</evidence>
<evidence type="ECO:0000313" key="1">
    <source>
        <dbReference type="EMBL" id="KUO40972.1"/>
    </source>
</evidence>
<name>A0A147JWV9_HADYE</name>
<proteinExistence type="predicted"/>
<protein>
    <recommendedName>
        <fullName evidence="3">Conjugal transfer protein TraB</fullName>
    </recommendedName>
</protein>
<comment type="caution">
    <text evidence="1">The sequence shown here is derived from an EMBL/GenBank/DDBJ whole genome shotgun (WGS) entry which is preliminary data.</text>
</comment>
<dbReference type="STRING" id="1776334.APZ16_06325"/>
<organism evidence="1 2">
    <name type="scientific">Hadarchaeum yellowstonense</name>
    <dbReference type="NCBI Taxonomy" id="1776334"/>
    <lineage>
        <taxon>Archaea</taxon>
        <taxon>Methanobacteriati</taxon>
        <taxon>Candidatus Hadarchaeota</taxon>
        <taxon>Candidatus Hadarchaeia</taxon>
        <taxon>Candidatus Hadarchaeales</taxon>
        <taxon>Candidatus Hadarchaeaceae</taxon>
        <taxon>Candidatus Hadarchaeum</taxon>
    </lineage>
</organism>
<dbReference type="EMBL" id="LQMQ01000030">
    <property type="protein sequence ID" value="KUO40972.1"/>
    <property type="molecule type" value="Genomic_DNA"/>
</dbReference>
<dbReference type="Proteomes" id="UP000074294">
    <property type="component" value="Unassembled WGS sequence"/>
</dbReference>
<dbReference type="AlphaFoldDB" id="A0A147JWV9"/>
<dbReference type="InterPro" id="IPR046345">
    <property type="entry name" value="TraB_PrgY-like"/>
</dbReference>
<reference evidence="1 2" key="1">
    <citation type="journal article" date="2016" name="Nat. Microbiol.">
        <title>Genomic inference of the metabolism of cosmopolitan subsurface Archaea, Hadesarchaea.</title>
        <authorList>
            <person name="Baker B.J."/>
            <person name="Saw J.H."/>
            <person name="Lind A.E."/>
            <person name="Lazar C.S."/>
            <person name="Hinrichs K.-U."/>
            <person name="Teske A.P."/>
            <person name="Ettema T.J."/>
        </authorList>
    </citation>
    <scope>NUCLEOTIDE SEQUENCE [LARGE SCALE GENOMIC DNA]</scope>
</reference>
<dbReference type="Pfam" id="PF01963">
    <property type="entry name" value="TraB_PrgY_gumN"/>
    <property type="match status" value="1"/>
</dbReference>
<dbReference type="NCBIfam" id="TIGR00261">
    <property type="entry name" value="traB"/>
    <property type="match status" value="1"/>
</dbReference>
<sequence length="231" mass="25521">MIKRIGDRLTIVGVAHVLPRSAEEAGKIITSERPDIVAVELDPARYLALTKGSRLNLVEALRAGPSVMLLTALLFLIQNRFSRQTGVEAGEEMLVAIQKAREVGAQVQLIDRDIGITLNRLVNAMPTREKLRLFGQLFLGLLPGGKKVTLESLTDEQVVENLLTEFRDLSARAYEVLITERDQYMAAKLITLLLSGKKIVCVVGAGHVPGIYERLSRMLSGSWSLTLEYRA</sequence>